<dbReference type="GO" id="GO:0030288">
    <property type="term" value="C:outer membrane-bounded periplasmic space"/>
    <property type="evidence" value="ECO:0007669"/>
    <property type="project" value="TreeGrafter"/>
</dbReference>
<name>A0A1F5YZ28_9BACT</name>
<dbReference type="GO" id="GO:0030435">
    <property type="term" value="P:sporulation resulting in formation of a cellular spore"/>
    <property type="evidence" value="ECO:0007669"/>
    <property type="project" value="InterPro"/>
</dbReference>
<evidence type="ECO:0000259" key="1">
    <source>
        <dbReference type="Pfam" id="PF08486"/>
    </source>
</evidence>
<evidence type="ECO:0000313" key="2">
    <source>
        <dbReference type="EMBL" id="OGG05431.1"/>
    </source>
</evidence>
<dbReference type="InterPro" id="IPR013486">
    <property type="entry name" value="SpoIID/LytB"/>
</dbReference>
<dbReference type="Pfam" id="PF08486">
    <property type="entry name" value="SpoIID"/>
    <property type="match status" value="1"/>
</dbReference>
<dbReference type="Proteomes" id="UP000179129">
    <property type="component" value="Unassembled WGS sequence"/>
</dbReference>
<proteinExistence type="predicted"/>
<reference evidence="2 3" key="1">
    <citation type="journal article" date="2016" name="Nat. Commun.">
        <title>Thousands of microbial genomes shed light on interconnected biogeochemical processes in an aquifer system.</title>
        <authorList>
            <person name="Anantharaman K."/>
            <person name="Brown C.T."/>
            <person name="Hug L.A."/>
            <person name="Sharon I."/>
            <person name="Castelle C.J."/>
            <person name="Probst A.J."/>
            <person name="Thomas B.C."/>
            <person name="Singh A."/>
            <person name="Wilkins M.J."/>
            <person name="Karaoz U."/>
            <person name="Brodie E.L."/>
            <person name="Williams K.H."/>
            <person name="Hubbard S.S."/>
            <person name="Banfield J.F."/>
        </authorList>
    </citation>
    <scope>NUCLEOTIDE SEQUENCE [LARGE SCALE GENOMIC DNA]</scope>
</reference>
<organism evidence="2 3">
    <name type="scientific">Candidatus Glassbacteria bacterium RIFCSPLOWO2_12_FULL_58_11</name>
    <dbReference type="NCBI Taxonomy" id="1817867"/>
    <lineage>
        <taxon>Bacteria</taxon>
        <taxon>Candidatus Glassiibacteriota</taxon>
    </lineage>
</organism>
<dbReference type="EMBL" id="MFIX01000051">
    <property type="protein sequence ID" value="OGG05431.1"/>
    <property type="molecule type" value="Genomic_DNA"/>
</dbReference>
<gene>
    <name evidence="2" type="ORF">A3F83_06195</name>
</gene>
<dbReference type="PANTHER" id="PTHR30032">
    <property type="entry name" value="N-ACETYLMURAMOYL-L-ALANINE AMIDASE-RELATED"/>
    <property type="match status" value="1"/>
</dbReference>
<dbReference type="AlphaFoldDB" id="A0A1F5YZ28"/>
<feature type="domain" description="Sporulation stage II protein D amidase enhancer LytB N-terminal" evidence="1">
    <location>
        <begin position="150"/>
        <end position="239"/>
    </location>
</feature>
<dbReference type="InterPro" id="IPR013693">
    <property type="entry name" value="SpoIID/LytB_N"/>
</dbReference>
<protein>
    <recommendedName>
        <fullName evidence="1">Sporulation stage II protein D amidase enhancer LytB N-terminal domain-containing protein</fullName>
    </recommendedName>
</protein>
<sequence length="430" mass="46495">MSLNPSIVKLILSRLSPLLILLILISVSPACHRRVTAPPIRTGPEGSPLVRVRLLNRAQIVNVGGGAGGVLISDAESGNKIAAVPAGGHWDVLRFGPAAEIRVAMPDGRVSQPHRQGVKIEALGAGAFVELGKQSYRGELYIYPGTEGLLMVVNSLPLEQYLRSVVPAEMGGLDIRYLEALKAQAVASRSYAMSLMGRNQQYAFDLTADTGDQVYKGVQSENPVSDQAVMETAGECLTYRSRVITAFYHSTSGGRTADPEEVWGKQFADSNPYLKSVEDDRLDLSSKWNNWTITWTRQELLEGIKRTLPALVGLSPEDIGEPTDIEVLEKGPSGRSVLLKVTTEKRVLQIKGDQIRSVLRQPEGSLLPSTLFDLTVENNAGGTVIVASGKGYGHGLGLCQTSARARADDGEAYTGILKHYYRGVSLVKLF</sequence>
<accession>A0A1F5YZ28</accession>
<dbReference type="STRING" id="1817867.A3F83_06195"/>
<dbReference type="PANTHER" id="PTHR30032:SF4">
    <property type="entry name" value="AMIDASE ENHANCER"/>
    <property type="match status" value="1"/>
</dbReference>
<dbReference type="NCBIfam" id="TIGR02669">
    <property type="entry name" value="SpoIID_LytB"/>
    <property type="match status" value="1"/>
</dbReference>
<dbReference type="InterPro" id="IPR051922">
    <property type="entry name" value="Bact_Sporulation_Assoc"/>
</dbReference>
<comment type="caution">
    <text evidence="2">The sequence shown here is derived from an EMBL/GenBank/DDBJ whole genome shotgun (WGS) entry which is preliminary data.</text>
</comment>
<evidence type="ECO:0000313" key="3">
    <source>
        <dbReference type="Proteomes" id="UP000179129"/>
    </source>
</evidence>